<accession>D5BQN7</accession>
<dbReference type="HOGENOM" id="CLU_023643_3_1_5"/>
<dbReference type="PROSITE" id="PS50305">
    <property type="entry name" value="SIRTUIN"/>
    <property type="match status" value="1"/>
</dbReference>
<dbReference type="GO" id="GO:0016787">
    <property type="term" value="F:hydrolase activity"/>
    <property type="evidence" value="ECO:0007669"/>
    <property type="project" value="UniProtKB-KW"/>
</dbReference>
<dbReference type="InterPro" id="IPR029035">
    <property type="entry name" value="DHS-like_NAD/FAD-binding_dom"/>
</dbReference>
<sequence length="254" mass="28186">MSVLYVTGAGVSVDSGIPTFRGEDGFWTIGSHNYTPQEMATRAMYMNDPGQFLLWYYRRFASYRNVAPNMVHGWLADKQLITQNIDGLDGKAGNADYISIHGRLDKVTLLHEQSFSGGGDIALIDAPWEPVAALDQDDDERLTNALLEQFKISTRTQIPELGVSLKPYVLLFDEFYTDLYRMSEAEHWMDTASAMVFIGTSFSVNITAIALRMGLARRIPIDIVDPSPVDLGVPDITYHAMTAADYIASQTSGN</sequence>
<evidence type="ECO:0000256" key="2">
    <source>
        <dbReference type="ARBA" id="ARBA00022679"/>
    </source>
</evidence>
<dbReference type="STRING" id="488538.SAR116_2512"/>
<dbReference type="GO" id="GO:0070403">
    <property type="term" value="F:NAD+ binding"/>
    <property type="evidence" value="ECO:0007669"/>
    <property type="project" value="InterPro"/>
</dbReference>
<dbReference type="EMBL" id="CP001751">
    <property type="protein sequence ID" value="ADE40755.1"/>
    <property type="molecule type" value="Genomic_DNA"/>
</dbReference>
<evidence type="ECO:0000313" key="7">
    <source>
        <dbReference type="Proteomes" id="UP000007460"/>
    </source>
</evidence>
<evidence type="ECO:0000313" key="6">
    <source>
        <dbReference type="EMBL" id="ADE40755.1"/>
    </source>
</evidence>
<dbReference type="InterPro" id="IPR003000">
    <property type="entry name" value="Sirtuin"/>
</dbReference>
<keyword evidence="2" id="KW-0808">Transferase</keyword>
<comment type="caution">
    <text evidence="4">Lacks conserved residue(s) required for the propagation of feature annotation.</text>
</comment>
<feature type="domain" description="Deacetylase sirtuin-type" evidence="5">
    <location>
        <begin position="1"/>
        <end position="254"/>
    </location>
</feature>
<protein>
    <recommendedName>
        <fullName evidence="1">protein acetyllysine N-acetyltransferase</fullName>
        <ecNumber evidence="1">2.3.1.286</ecNumber>
    </recommendedName>
</protein>
<evidence type="ECO:0000256" key="4">
    <source>
        <dbReference type="PROSITE-ProRule" id="PRU00236"/>
    </source>
</evidence>
<dbReference type="InterPro" id="IPR026590">
    <property type="entry name" value="Ssirtuin_cat_dom"/>
</dbReference>
<dbReference type="GO" id="GO:0017136">
    <property type="term" value="F:histone deacetylase activity, NAD-dependent"/>
    <property type="evidence" value="ECO:0007669"/>
    <property type="project" value="TreeGrafter"/>
</dbReference>
<dbReference type="RefSeq" id="WP_013047381.1">
    <property type="nucleotide sequence ID" value="NC_014010.1"/>
</dbReference>
<dbReference type="eggNOG" id="COG0846">
    <property type="taxonomic scope" value="Bacteria"/>
</dbReference>
<dbReference type="Gene3D" id="3.30.1600.10">
    <property type="entry name" value="SIR2/SIRT2 'Small Domain"/>
    <property type="match status" value="1"/>
</dbReference>
<organism evidence="6 7">
    <name type="scientific">Puniceispirillum marinum (strain IMCC1322)</name>
    <dbReference type="NCBI Taxonomy" id="488538"/>
    <lineage>
        <taxon>Bacteria</taxon>
        <taxon>Pseudomonadati</taxon>
        <taxon>Pseudomonadota</taxon>
        <taxon>Alphaproteobacteria</taxon>
        <taxon>Candidatus Puniceispirillales</taxon>
        <taxon>Candidatus Puniceispirillaceae</taxon>
        <taxon>Candidatus Puniceispirillum</taxon>
    </lineage>
</organism>
<dbReference type="PANTHER" id="PTHR11085:SF10">
    <property type="entry name" value="NAD-DEPENDENT PROTEIN DEACYLASE SIRTUIN-5, MITOCHONDRIAL-RELATED"/>
    <property type="match status" value="1"/>
</dbReference>
<dbReference type="KEGG" id="apb:SAR116_2512"/>
<dbReference type="Gene3D" id="3.40.50.1220">
    <property type="entry name" value="TPP-binding domain"/>
    <property type="match status" value="1"/>
</dbReference>
<dbReference type="EC" id="2.3.1.286" evidence="1"/>
<dbReference type="SUPFAM" id="SSF52467">
    <property type="entry name" value="DHS-like NAD/FAD-binding domain"/>
    <property type="match status" value="1"/>
</dbReference>
<gene>
    <name evidence="6" type="ordered locus">SAR116_2512</name>
</gene>
<dbReference type="AlphaFoldDB" id="D5BQN7"/>
<name>D5BQN7_PUNMI</name>
<keyword evidence="7" id="KW-1185">Reference proteome</keyword>
<dbReference type="Pfam" id="PF02146">
    <property type="entry name" value="SIR2"/>
    <property type="match status" value="1"/>
</dbReference>
<dbReference type="InterPro" id="IPR050134">
    <property type="entry name" value="NAD-dep_sirtuin_deacylases"/>
</dbReference>
<evidence type="ECO:0000256" key="3">
    <source>
        <dbReference type="ARBA" id="ARBA00023027"/>
    </source>
</evidence>
<keyword evidence="6" id="KW-0378">Hydrolase</keyword>
<reference evidence="6 7" key="1">
    <citation type="journal article" date="2010" name="J. Bacteriol.">
        <title>Complete genome sequence of "Candidatus Puniceispirillum marinum" IMCC1322, a representative of the SAR116 clade in the Alphaproteobacteria.</title>
        <authorList>
            <person name="Oh H.M."/>
            <person name="Kwon K.K."/>
            <person name="Kang I."/>
            <person name="Kang S.G."/>
            <person name="Lee J.H."/>
            <person name="Kim S.J."/>
            <person name="Cho J.C."/>
        </authorList>
    </citation>
    <scope>NUCLEOTIDE SEQUENCE [LARGE SCALE GENOMIC DNA]</scope>
    <source>
        <strain evidence="6 7">IMCC1322</strain>
    </source>
</reference>
<keyword evidence="3" id="KW-0520">NAD</keyword>
<dbReference type="OrthoDB" id="9800582at2"/>
<dbReference type="PANTHER" id="PTHR11085">
    <property type="entry name" value="NAD-DEPENDENT PROTEIN DEACYLASE SIRTUIN-5, MITOCHONDRIAL-RELATED"/>
    <property type="match status" value="1"/>
</dbReference>
<dbReference type="InterPro" id="IPR026591">
    <property type="entry name" value="Sirtuin_cat_small_dom_sf"/>
</dbReference>
<proteinExistence type="predicted"/>
<dbReference type="Proteomes" id="UP000007460">
    <property type="component" value="Chromosome"/>
</dbReference>
<evidence type="ECO:0000259" key="5">
    <source>
        <dbReference type="PROSITE" id="PS50305"/>
    </source>
</evidence>
<evidence type="ECO:0000256" key="1">
    <source>
        <dbReference type="ARBA" id="ARBA00012928"/>
    </source>
</evidence>